<feature type="transmembrane region" description="Helical" evidence="9">
    <location>
        <begin position="81"/>
        <end position="99"/>
    </location>
</feature>
<evidence type="ECO:0000313" key="11">
    <source>
        <dbReference type="EMBL" id="NDW03634.1"/>
    </source>
</evidence>
<evidence type="ECO:0000256" key="8">
    <source>
        <dbReference type="ARBA" id="ARBA00023136"/>
    </source>
</evidence>
<accession>A0A6N9SX73</accession>
<keyword evidence="6" id="KW-0029">Amino-acid transport</keyword>
<evidence type="ECO:0000256" key="2">
    <source>
        <dbReference type="ARBA" id="ARBA00010072"/>
    </source>
</evidence>
<dbReference type="GO" id="GO:0006865">
    <property type="term" value="P:amino acid transport"/>
    <property type="evidence" value="ECO:0007669"/>
    <property type="project" value="UniProtKB-KW"/>
</dbReference>
<dbReference type="GO" id="GO:0022857">
    <property type="term" value="F:transmembrane transporter activity"/>
    <property type="evidence" value="ECO:0007669"/>
    <property type="project" value="InterPro"/>
</dbReference>
<feature type="domain" description="ABC transmembrane type-1" evidence="10">
    <location>
        <begin position="36"/>
        <end position="231"/>
    </location>
</feature>
<proteinExistence type="inferred from homology"/>
<dbReference type="EMBL" id="JAAAMG010000002">
    <property type="protein sequence ID" value="NDW03634.1"/>
    <property type="molecule type" value="Genomic_DNA"/>
</dbReference>
<dbReference type="CDD" id="cd06261">
    <property type="entry name" value="TM_PBP2"/>
    <property type="match status" value="1"/>
</dbReference>
<comment type="similarity">
    <text evidence="2">Belongs to the binding-protein-dependent transport system permease family. HisMQ subfamily.</text>
</comment>
<evidence type="ECO:0000256" key="6">
    <source>
        <dbReference type="ARBA" id="ARBA00022970"/>
    </source>
</evidence>
<dbReference type="SUPFAM" id="SSF161098">
    <property type="entry name" value="MetI-like"/>
    <property type="match status" value="1"/>
</dbReference>
<feature type="transmembrane region" description="Helical" evidence="9">
    <location>
        <begin position="217"/>
        <end position="237"/>
    </location>
</feature>
<dbReference type="PANTHER" id="PTHR30614">
    <property type="entry name" value="MEMBRANE COMPONENT OF AMINO ACID ABC TRANSPORTER"/>
    <property type="match status" value="1"/>
</dbReference>
<evidence type="ECO:0000256" key="4">
    <source>
        <dbReference type="ARBA" id="ARBA00022475"/>
    </source>
</evidence>
<evidence type="ECO:0000259" key="10">
    <source>
        <dbReference type="PROSITE" id="PS50928"/>
    </source>
</evidence>
<dbReference type="InterPro" id="IPR010065">
    <property type="entry name" value="AA_ABC_transptr_permease_3TM"/>
</dbReference>
<dbReference type="Gene3D" id="1.10.3720.10">
    <property type="entry name" value="MetI-like"/>
    <property type="match status" value="1"/>
</dbReference>
<sequence>MFELIAPIFQRLADETGWNFIIFYDRYEYDRFVTGISISLQLILWSILLSLVIGVLGAWVQTARSALLRGIVDGYIQLFRNTPPLIQLLFFYFGLGAFTPQVDMGGYYEPMISSFTWAVLSLGIFGGAFNVEIFRSGIEAVPKATAEAAESLCFSSWQTYAYVTLPLAFRISLPALTNNLVSLAKTTSLAYVISVPEMTYTLNQVWSDNINVPEMMVVLFLFYVVVVSLIAAGLHVLEKRLALPGYGR</sequence>
<dbReference type="Proteomes" id="UP000469011">
    <property type="component" value="Unassembled WGS sequence"/>
</dbReference>
<keyword evidence="8 9" id="KW-0472">Membrane</keyword>
<name>A0A6N9SX73_9HYPH</name>
<keyword evidence="5 9" id="KW-0812">Transmembrane</keyword>
<evidence type="ECO:0000313" key="12">
    <source>
        <dbReference type="Proteomes" id="UP000469011"/>
    </source>
</evidence>
<evidence type="ECO:0000256" key="1">
    <source>
        <dbReference type="ARBA" id="ARBA00004429"/>
    </source>
</evidence>
<comment type="caution">
    <text evidence="11">The sequence shown here is derived from an EMBL/GenBank/DDBJ whole genome shotgun (WGS) entry which is preliminary data.</text>
</comment>
<dbReference type="RefSeq" id="WP_163461242.1">
    <property type="nucleotide sequence ID" value="NZ_JAAAMG010000002.1"/>
</dbReference>
<dbReference type="InterPro" id="IPR035906">
    <property type="entry name" value="MetI-like_sf"/>
</dbReference>
<keyword evidence="12" id="KW-1185">Reference proteome</keyword>
<dbReference type="InterPro" id="IPR043429">
    <property type="entry name" value="ArtM/GltK/GlnP/TcyL/YhdX-like"/>
</dbReference>
<organism evidence="11 12">
    <name type="scientific">Jiella pacifica</name>
    <dbReference type="NCBI Taxonomy" id="2696469"/>
    <lineage>
        <taxon>Bacteria</taxon>
        <taxon>Pseudomonadati</taxon>
        <taxon>Pseudomonadota</taxon>
        <taxon>Alphaproteobacteria</taxon>
        <taxon>Hyphomicrobiales</taxon>
        <taxon>Aurantimonadaceae</taxon>
        <taxon>Jiella</taxon>
    </lineage>
</organism>
<dbReference type="InterPro" id="IPR000515">
    <property type="entry name" value="MetI-like"/>
</dbReference>
<gene>
    <name evidence="11" type="ORF">GTK09_04270</name>
</gene>
<dbReference type="GO" id="GO:0043190">
    <property type="term" value="C:ATP-binding cassette (ABC) transporter complex"/>
    <property type="evidence" value="ECO:0007669"/>
    <property type="project" value="InterPro"/>
</dbReference>
<keyword evidence="3 9" id="KW-0813">Transport</keyword>
<evidence type="ECO:0000256" key="3">
    <source>
        <dbReference type="ARBA" id="ARBA00022448"/>
    </source>
</evidence>
<evidence type="ECO:0000256" key="9">
    <source>
        <dbReference type="RuleBase" id="RU363032"/>
    </source>
</evidence>
<feature type="transmembrane region" description="Helical" evidence="9">
    <location>
        <begin position="111"/>
        <end position="131"/>
    </location>
</feature>
<evidence type="ECO:0000256" key="5">
    <source>
        <dbReference type="ARBA" id="ARBA00022692"/>
    </source>
</evidence>
<keyword evidence="7 9" id="KW-1133">Transmembrane helix</keyword>
<dbReference type="PROSITE" id="PS50928">
    <property type="entry name" value="ABC_TM1"/>
    <property type="match status" value="1"/>
</dbReference>
<comment type="subcellular location">
    <subcellularLocation>
        <location evidence="1">Cell inner membrane</location>
        <topology evidence="1">Multi-pass membrane protein</topology>
    </subcellularLocation>
    <subcellularLocation>
        <location evidence="9">Cell membrane</location>
        <topology evidence="9">Multi-pass membrane protein</topology>
    </subcellularLocation>
</comment>
<dbReference type="PANTHER" id="PTHR30614:SF0">
    <property type="entry name" value="L-CYSTINE TRANSPORT SYSTEM PERMEASE PROTEIN TCYL"/>
    <property type="match status" value="1"/>
</dbReference>
<dbReference type="AlphaFoldDB" id="A0A6N9SX73"/>
<dbReference type="Pfam" id="PF00528">
    <property type="entry name" value="BPD_transp_1"/>
    <property type="match status" value="1"/>
</dbReference>
<dbReference type="NCBIfam" id="TIGR01726">
    <property type="entry name" value="HEQRo_perm_3TM"/>
    <property type="match status" value="1"/>
</dbReference>
<evidence type="ECO:0000256" key="7">
    <source>
        <dbReference type="ARBA" id="ARBA00022989"/>
    </source>
</evidence>
<keyword evidence="4" id="KW-1003">Cell membrane</keyword>
<feature type="transmembrane region" description="Helical" evidence="9">
    <location>
        <begin position="38"/>
        <end position="60"/>
    </location>
</feature>
<protein>
    <submittedName>
        <fullName evidence="11">ABC transporter permease subunit</fullName>
    </submittedName>
</protein>
<reference evidence="11 12" key="1">
    <citation type="submission" date="2020-01" db="EMBL/GenBank/DDBJ databases">
        <title>Jiella pacifica sp. nov.</title>
        <authorList>
            <person name="Xue Z."/>
            <person name="Zhu S."/>
            <person name="Chen J."/>
            <person name="Yang J."/>
        </authorList>
    </citation>
    <scope>NUCLEOTIDE SEQUENCE [LARGE SCALE GENOMIC DNA]</scope>
    <source>
        <strain evidence="11 12">40Bstr34</strain>
    </source>
</reference>